<comment type="caution">
    <text evidence="1">The sequence shown here is derived from an EMBL/GenBank/DDBJ whole genome shotgun (WGS) entry which is preliminary data.</text>
</comment>
<dbReference type="AlphaFoldDB" id="A0A421B5Z7"/>
<dbReference type="EMBL" id="RCDD01000001">
    <property type="protein sequence ID" value="RLK59784.1"/>
    <property type="molecule type" value="Genomic_DNA"/>
</dbReference>
<reference evidence="1 2" key="1">
    <citation type="submission" date="2018-10" db="EMBL/GenBank/DDBJ databases">
        <title>Genomic Encyclopedia of Archaeal and Bacterial Type Strains, Phase II (KMG-II): from individual species to whole genera.</title>
        <authorList>
            <person name="Goeker M."/>
        </authorList>
    </citation>
    <scope>NUCLEOTIDE SEQUENCE [LARGE SCALE GENOMIC DNA]</scope>
    <source>
        <strain evidence="1 2">DSM 45657</strain>
    </source>
</reference>
<name>A0A421B5Z7_9PSEU</name>
<protein>
    <submittedName>
        <fullName evidence="1">Uncharacterized protein</fullName>
    </submittedName>
</protein>
<evidence type="ECO:0000313" key="1">
    <source>
        <dbReference type="EMBL" id="RLK59784.1"/>
    </source>
</evidence>
<evidence type="ECO:0000313" key="2">
    <source>
        <dbReference type="Proteomes" id="UP000282454"/>
    </source>
</evidence>
<gene>
    <name evidence="1" type="ORF">CLV68_0268</name>
</gene>
<organism evidence="1 2">
    <name type="scientific">Actinokineospora cianjurensis</name>
    <dbReference type="NCBI Taxonomy" id="585224"/>
    <lineage>
        <taxon>Bacteria</taxon>
        <taxon>Bacillati</taxon>
        <taxon>Actinomycetota</taxon>
        <taxon>Actinomycetes</taxon>
        <taxon>Pseudonocardiales</taxon>
        <taxon>Pseudonocardiaceae</taxon>
        <taxon>Actinokineospora</taxon>
    </lineage>
</organism>
<sequence length="51" mass="5590">MDDHRARPARRIAPLAAAHRRGTGGILASLPAARLQWHEELATHTTDHDAT</sequence>
<proteinExistence type="predicted"/>
<dbReference type="Proteomes" id="UP000282454">
    <property type="component" value="Unassembled WGS sequence"/>
</dbReference>
<accession>A0A421B5Z7</accession>
<keyword evidence="2" id="KW-1185">Reference proteome</keyword>